<dbReference type="AlphaFoldDB" id="A0A419UZX9"/>
<dbReference type="Pfam" id="PF20256">
    <property type="entry name" value="MoCoBD_2"/>
    <property type="match status" value="1"/>
</dbReference>
<dbReference type="InterPro" id="IPR000674">
    <property type="entry name" value="Ald_Oxase/Xan_DH_a/b"/>
</dbReference>
<dbReference type="EMBL" id="RAPK01000010">
    <property type="protein sequence ID" value="RKD71243.1"/>
    <property type="molecule type" value="Genomic_DNA"/>
</dbReference>
<dbReference type="GO" id="GO:0016491">
    <property type="term" value="F:oxidoreductase activity"/>
    <property type="evidence" value="ECO:0007669"/>
    <property type="project" value="InterPro"/>
</dbReference>
<dbReference type="OrthoDB" id="9759099at2"/>
<feature type="domain" description="Aldehyde oxidase/xanthine dehydrogenase a/b hammerhead" evidence="1">
    <location>
        <begin position="18"/>
        <end position="124"/>
    </location>
</feature>
<dbReference type="GO" id="GO:0005506">
    <property type="term" value="F:iron ion binding"/>
    <property type="evidence" value="ECO:0007669"/>
    <property type="project" value="InterPro"/>
</dbReference>
<evidence type="ECO:0000313" key="3">
    <source>
        <dbReference type="Proteomes" id="UP000285120"/>
    </source>
</evidence>
<dbReference type="InterPro" id="IPR017609">
    <property type="entry name" value="Xanthine_dehydrogenase_dsu"/>
</dbReference>
<proteinExistence type="predicted"/>
<dbReference type="SMART" id="SM01008">
    <property type="entry name" value="Ald_Xan_dh_C"/>
    <property type="match status" value="1"/>
</dbReference>
<dbReference type="InterPro" id="IPR046867">
    <property type="entry name" value="AldOxase/xan_DH_MoCoBD2"/>
</dbReference>
<dbReference type="Pfam" id="PF01315">
    <property type="entry name" value="Ald_Xan_dh_C"/>
    <property type="match status" value="1"/>
</dbReference>
<dbReference type="RefSeq" id="WP_120193790.1">
    <property type="nucleotide sequence ID" value="NZ_RAPK01000010.1"/>
</dbReference>
<comment type="caution">
    <text evidence="2">The sequence shown here is derived from an EMBL/GenBank/DDBJ whole genome shotgun (WGS) entry which is preliminary data.</text>
</comment>
<evidence type="ECO:0000259" key="1">
    <source>
        <dbReference type="SMART" id="SM01008"/>
    </source>
</evidence>
<dbReference type="NCBIfam" id="TIGR03196">
    <property type="entry name" value="pucD"/>
    <property type="match status" value="1"/>
</dbReference>
<dbReference type="InterPro" id="IPR036856">
    <property type="entry name" value="Ald_Oxase/Xan_DH_a/b_sf"/>
</dbReference>
<dbReference type="InterPro" id="IPR016208">
    <property type="entry name" value="Ald_Oxase/xanthine_DH-like"/>
</dbReference>
<dbReference type="SUPFAM" id="SSF54665">
    <property type="entry name" value="CO dehydrogenase molybdoprotein N-domain-like"/>
    <property type="match status" value="1"/>
</dbReference>
<dbReference type="PANTHER" id="PTHR11908:SF157">
    <property type="entry name" value="XANTHINE DEHYDROGENASE SUBUNIT D-RELATED"/>
    <property type="match status" value="1"/>
</dbReference>
<dbReference type="SUPFAM" id="SSF56003">
    <property type="entry name" value="Molybdenum cofactor-binding domain"/>
    <property type="match status" value="1"/>
</dbReference>
<dbReference type="Gene3D" id="3.90.1170.50">
    <property type="entry name" value="Aldehyde oxidase/xanthine dehydrogenase, a/b hammerhead"/>
    <property type="match status" value="1"/>
</dbReference>
<dbReference type="Pfam" id="PF02738">
    <property type="entry name" value="MoCoBD_1"/>
    <property type="match status" value="1"/>
</dbReference>
<evidence type="ECO:0000313" key="2">
    <source>
        <dbReference type="EMBL" id="RKD71243.1"/>
    </source>
</evidence>
<name>A0A419UZX9_9BACL</name>
<dbReference type="InterPro" id="IPR037165">
    <property type="entry name" value="AldOxase/xan_DH_Mopterin-bd_sf"/>
</dbReference>
<keyword evidence="3" id="KW-1185">Reference proteome</keyword>
<dbReference type="Proteomes" id="UP000285120">
    <property type="component" value="Unassembled WGS sequence"/>
</dbReference>
<dbReference type="InterPro" id="IPR008274">
    <property type="entry name" value="AldOxase/xan_DH_MoCoBD1"/>
</dbReference>
<organism evidence="2 3">
    <name type="scientific">Sinobaca qinghaiensis</name>
    <dbReference type="NCBI Taxonomy" id="342944"/>
    <lineage>
        <taxon>Bacteria</taxon>
        <taxon>Bacillati</taxon>
        <taxon>Bacillota</taxon>
        <taxon>Bacilli</taxon>
        <taxon>Bacillales</taxon>
        <taxon>Sporolactobacillaceae</taxon>
        <taxon>Sinobaca</taxon>
    </lineage>
</organism>
<dbReference type="PANTHER" id="PTHR11908">
    <property type="entry name" value="XANTHINE DEHYDROGENASE"/>
    <property type="match status" value="1"/>
</dbReference>
<accession>A0A419UZX9</accession>
<sequence>MPLKNDGKIRPDGIEKVTGSLKYLTDRRMEGMLYGRVLRSHYPHALIKSIHTKDAEELPGVKAVITAADVPGLNGFGIVTPNQPVFCEEKVRYMGDAVAAVAAVSKEAAEEALDKIIVEYEELPILDTMEKSLAKEAAELHKEGNILHRAEQKRGSAEEAFASCDVVVEETYETPRQMHTYMETEGGVVVPEKNGGITVYMGTQHGLKDRFQLSRILQMEEENIRVVSSPMGGSFGGKDELNVQPYAALLALKTGKPVHIHNSRKESVRAGIKRHAMKIKMKTGADREGKLLAHQTYIEADTGAYATLGPAILEFAVEHASGPYDIENVHTKGLSIYTNNGVAGEFRGFGGNQITFALEGQISRLAAALNMDLHDFQAANMRKNESPGPLGHRIAPTNGGLLVLEAAERIRKEKEAELKEKQPPGKYIKRGIGTAVTMHGGGLGYGRLDPSGGMIRLNREGKIEGVFGFEECGQGIVAVIENTLVQAFECRREDVCFLIGDTEKVPVSGSTTASRGTSMVHHAVQRLKPLFQQQLFERAAALLDKSPADFYTGKGGLYKFETREQAITYRELAEAFPEKTLEVQTTFDFPVTPDEIDSGHFLYTFGSVVVEIEIDMRLGVVRVIDLQHAVAAGPVVNPKGYRGQVEGGGVMSIGYSLMENAAMTNGQYDTDNLDTYMIPSIQDAPAEMKVEAIEDLYENDQYGPRGVGEIGTVAVAPAIAEAVFQAIGTHITSIPISREILMKLGRKENRYEARV</sequence>
<dbReference type="Gene3D" id="3.30.365.10">
    <property type="entry name" value="Aldehyde oxidase/xanthine dehydrogenase, molybdopterin binding domain"/>
    <property type="match status" value="4"/>
</dbReference>
<protein>
    <submittedName>
        <fullName evidence="2">Xanthine dehydrogenase molybdenum binding subunit apoprotein</fullName>
    </submittedName>
</protein>
<reference evidence="2 3" key="1">
    <citation type="submission" date="2018-09" db="EMBL/GenBank/DDBJ databases">
        <title>Genomic Encyclopedia of Archaeal and Bacterial Type Strains, Phase II (KMG-II): from individual species to whole genera.</title>
        <authorList>
            <person name="Goeker M."/>
        </authorList>
    </citation>
    <scope>NUCLEOTIDE SEQUENCE [LARGE SCALE GENOMIC DNA]</scope>
    <source>
        <strain evidence="2 3">DSM 17008</strain>
    </source>
</reference>
<gene>
    <name evidence="2" type="ORF">ATL39_2639</name>
</gene>